<accession>A0A6C0ETB6</accession>
<dbReference type="AlphaFoldDB" id="A0A6C0ETB6"/>
<protein>
    <submittedName>
        <fullName evidence="1">Uncharacterized protein</fullName>
    </submittedName>
</protein>
<dbReference type="EMBL" id="MN738939">
    <property type="protein sequence ID" value="QHT32426.1"/>
    <property type="molecule type" value="Genomic_DNA"/>
</dbReference>
<sequence length="75" mass="9126">MNCKYNIYYIMCVCLEKWNIQMEDKESKSKESKSKESKSKIKKNKMKFETYMFEPSDPIVYFIIGMYLDEKNKII</sequence>
<organism evidence="1">
    <name type="scientific">viral metagenome</name>
    <dbReference type="NCBI Taxonomy" id="1070528"/>
    <lineage>
        <taxon>unclassified sequences</taxon>
        <taxon>metagenomes</taxon>
        <taxon>organismal metagenomes</taxon>
    </lineage>
</organism>
<reference evidence="1" key="1">
    <citation type="journal article" date="2020" name="Nature">
        <title>Giant virus diversity and host interactions through global metagenomics.</title>
        <authorList>
            <person name="Schulz F."/>
            <person name="Roux S."/>
            <person name="Paez-Espino D."/>
            <person name="Jungbluth S."/>
            <person name="Walsh D.A."/>
            <person name="Denef V.J."/>
            <person name="McMahon K.D."/>
            <person name="Konstantinidis K.T."/>
            <person name="Eloe-Fadrosh E.A."/>
            <person name="Kyrpides N.C."/>
            <person name="Woyke T."/>
        </authorList>
    </citation>
    <scope>NUCLEOTIDE SEQUENCE</scope>
    <source>
        <strain evidence="1">GVMAG-M-3300009159-65</strain>
    </source>
</reference>
<proteinExistence type="predicted"/>
<evidence type="ECO:0000313" key="1">
    <source>
        <dbReference type="EMBL" id="QHT32426.1"/>
    </source>
</evidence>
<name>A0A6C0ETB6_9ZZZZ</name>